<dbReference type="EMBL" id="CAEZTD010000020">
    <property type="protein sequence ID" value="CAB4556505.1"/>
    <property type="molecule type" value="Genomic_DNA"/>
</dbReference>
<dbReference type="InterPro" id="IPR019151">
    <property type="entry name" value="Proteasome_assmbl_chaperone_2"/>
</dbReference>
<dbReference type="Gene3D" id="3.40.50.10900">
    <property type="entry name" value="PAC-like subunit"/>
    <property type="match status" value="1"/>
</dbReference>
<dbReference type="InterPro" id="IPR008492">
    <property type="entry name" value="Rv2714-like"/>
</dbReference>
<gene>
    <name evidence="1" type="ORF">UFOPK1591_00408</name>
</gene>
<protein>
    <submittedName>
        <fullName evidence="1">Unannotated protein</fullName>
    </submittedName>
</protein>
<dbReference type="Pfam" id="PF09754">
    <property type="entry name" value="PAC2"/>
    <property type="match status" value="1"/>
</dbReference>
<reference evidence="1" key="1">
    <citation type="submission" date="2020-05" db="EMBL/GenBank/DDBJ databases">
        <authorList>
            <person name="Chiriac C."/>
            <person name="Salcher M."/>
            <person name="Ghai R."/>
            <person name="Kavagutti S V."/>
        </authorList>
    </citation>
    <scope>NUCLEOTIDE SEQUENCE</scope>
</reference>
<dbReference type="InterPro" id="IPR038389">
    <property type="entry name" value="PSMG2_sf"/>
</dbReference>
<evidence type="ECO:0000313" key="1">
    <source>
        <dbReference type="EMBL" id="CAB4556505.1"/>
    </source>
</evidence>
<proteinExistence type="predicted"/>
<organism evidence="1">
    <name type="scientific">freshwater metagenome</name>
    <dbReference type="NCBI Taxonomy" id="449393"/>
    <lineage>
        <taxon>unclassified sequences</taxon>
        <taxon>metagenomes</taxon>
        <taxon>ecological metagenomes</taxon>
    </lineage>
</organism>
<sequence length="299" mass="32543">MADSSLFRRRVLVVSFEGWNDAGDAASTAVATLQEHIESTPLLVMDSETYYDYQYSRPVATFDGDGAREIQWPTTTFYGPLVPAGNSEESVPSGASLSSRDGHIYLLSGVEPSRNWQTFVGEIVEMCHAVDIEGVILLGAMLADVPHTRPIPTFVSSENSEVRSACGAERSTYEGPTGIIGVLADAAERAGIPTISVWGSVPHYVHHGPCPKAALALLDKVETIIGVVIPRGSLESDAQEWQEQVDRLAADDEDMAAYILTLEQQRDMFDSPEASGDSIAEEFERFLRGRDNRPPDPRG</sequence>
<dbReference type="AlphaFoldDB" id="A0A6J6CZI8"/>
<dbReference type="SUPFAM" id="SSF159659">
    <property type="entry name" value="Cgl1923-like"/>
    <property type="match status" value="1"/>
</dbReference>
<name>A0A6J6CZI8_9ZZZZ</name>
<accession>A0A6J6CZI8</accession>
<dbReference type="PIRSF" id="PIRSF028754">
    <property type="entry name" value="UCP028754"/>
    <property type="match status" value="1"/>
</dbReference>